<sequence>MADQTPNTREGYREPSSPPSDSEDEYQNEGQPGPAPALEPQNNEPPANPPSGDAPHDKTAALFNAAPLV</sequence>
<proteinExistence type="predicted"/>
<feature type="compositionally biased region" description="Low complexity" evidence="1">
    <location>
        <begin position="36"/>
        <end position="45"/>
    </location>
</feature>
<dbReference type="Proteomes" id="UP000242877">
    <property type="component" value="Unassembled WGS sequence"/>
</dbReference>
<evidence type="ECO:0000313" key="3">
    <source>
        <dbReference type="Proteomes" id="UP000242877"/>
    </source>
</evidence>
<dbReference type="EMBL" id="AZGZ01000005">
    <property type="protein sequence ID" value="KZZ95140.1"/>
    <property type="molecule type" value="Genomic_DNA"/>
</dbReference>
<dbReference type="AlphaFoldDB" id="A0A166P8Y1"/>
<reference evidence="2 3" key="1">
    <citation type="journal article" date="2016" name="Genome Biol. Evol.">
        <title>Divergent and convergent evolution of fungal pathogenicity.</title>
        <authorList>
            <person name="Shang Y."/>
            <person name="Xiao G."/>
            <person name="Zheng P."/>
            <person name="Cen K."/>
            <person name="Zhan S."/>
            <person name="Wang C."/>
        </authorList>
    </citation>
    <scope>NUCLEOTIDE SEQUENCE [LARGE SCALE GENOMIC DNA]</scope>
    <source>
        <strain evidence="2 3">ARSEF 7405</strain>
    </source>
</reference>
<dbReference type="VEuPathDB" id="FungiDB:AAP_01628"/>
<protein>
    <submittedName>
        <fullName evidence="2">Uncharacterized protein</fullName>
    </submittedName>
</protein>
<name>A0A166P8Y1_9EURO</name>
<comment type="caution">
    <text evidence="2">The sequence shown here is derived from an EMBL/GenBank/DDBJ whole genome shotgun (WGS) entry which is preliminary data.</text>
</comment>
<gene>
    <name evidence="2" type="ORF">AAP_01628</name>
</gene>
<feature type="region of interest" description="Disordered" evidence="1">
    <location>
        <begin position="1"/>
        <end position="69"/>
    </location>
</feature>
<evidence type="ECO:0000256" key="1">
    <source>
        <dbReference type="SAM" id="MobiDB-lite"/>
    </source>
</evidence>
<accession>A0A166P8Y1</accession>
<organism evidence="2 3">
    <name type="scientific">Ascosphaera apis ARSEF 7405</name>
    <dbReference type="NCBI Taxonomy" id="392613"/>
    <lineage>
        <taxon>Eukaryota</taxon>
        <taxon>Fungi</taxon>
        <taxon>Dikarya</taxon>
        <taxon>Ascomycota</taxon>
        <taxon>Pezizomycotina</taxon>
        <taxon>Eurotiomycetes</taxon>
        <taxon>Eurotiomycetidae</taxon>
        <taxon>Onygenales</taxon>
        <taxon>Ascosphaeraceae</taxon>
        <taxon>Ascosphaera</taxon>
    </lineage>
</organism>
<evidence type="ECO:0000313" key="2">
    <source>
        <dbReference type="EMBL" id="KZZ95140.1"/>
    </source>
</evidence>
<keyword evidence="3" id="KW-1185">Reference proteome</keyword>